<dbReference type="PANTHER" id="PTHR30561:SF9">
    <property type="entry name" value="4-AMINO-4-DEOXY-L-ARABINOSE-PHOSPHOUNDECAPRENOL FLIPPASE SUBUNIT ARNF-RELATED"/>
    <property type="match status" value="1"/>
</dbReference>
<gene>
    <name evidence="7" type="ORF">FAZ97_03410</name>
</gene>
<dbReference type="Proteomes" id="UP000434209">
    <property type="component" value="Chromosome 1"/>
</dbReference>
<comment type="subcellular location">
    <subcellularLocation>
        <location evidence="1">Cell membrane</location>
        <topology evidence="1">Multi-pass membrane protein</topology>
    </subcellularLocation>
</comment>
<dbReference type="RefSeq" id="WP_158757196.1">
    <property type="nucleotide sequence ID" value="NZ_CP046909.1"/>
</dbReference>
<evidence type="ECO:0000256" key="1">
    <source>
        <dbReference type="ARBA" id="ARBA00004651"/>
    </source>
</evidence>
<evidence type="ECO:0000256" key="4">
    <source>
        <dbReference type="ARBA" id="ARBA00022989"/>
    </source>
</evidence>
<dbReference type="AlphaFoldDB" id="A0A7Z2J7W5"/>
<reference evidence="7 8" key="1">
    <citation type="submission" date="2019-12" db="EMBL/GenBank/DDBJ databases">
        <title>Paraburkholderia acidiphila 7Q-K02 sp. nov and Paraburkholderia acidisoli DHF22 sp. nov., two strains isolated from forest soil.</title>
        <authorList>
            <person name="Gao Z."/>
            <person name="Qiu L."/>
        </authorList>
    </citation>
    <scope>NUCLEOTIDE SEQUENCE [LARGE SCALE GENOMIC DNA]</scope>
    <source>
        <strain evidence="7 8">7Q-K02</strain>
    </source>
</reference>
<dbReference type="SUPFAM" id="SSF103481">
    <property type="entry name" value="Multidrug resistance efflux transporter EmrE"/>
    <property type="match status" value="1"/>
</dbReference>
<dbReference type="KEGG" id="pacp:FAZ97_03410"/>
<keyword evidence="4 6" id="KW-1133">Transmembrane helix</keyword>
<keyword evidence="8" id="KW-1185">Reference proteome</keyword>
<evidence type="ECO:0000256" key="2">
    <source>
        <dbReference type="ARBA" id="ARBA00022475"/>
    </source>
</evidence>
<feature type="transmembrane region" description="Helical" evidence="6">
    <location>
        <begin position="42"/>
        <end position="63"/>
    </location>
</feature>
<evidence type="ECO:0000256" key="3">
    <source>
        <dbReference type="ARBA" id="ARBA00022692"/>
    </source>
</evidence>
<keyword evidence="3 6" id="KW-0812">Transmembrane</keyword>
<dbReference type="Gene3D" id="1.10.3730.20">
    <property type="match status" value="1"/>
</dbReference>
<evidence type="ECO:0000313" key="8">
    <source>
        <dbReference type="Proteomes" id="UP000434209"/>
    </source>
</evidence>
<evidence type="ECO:0000256" key="6">
    <source>
        <dbReference type="SAM" id="Phobius"/>
    </source>
</evidence>
<dbReference type="OrthoDB" id="8657441at2"/>
<keyword evidence="5 6" id="KW-0472">Membrane</keyword>
<dbReference type="GO" id="GO:0022857">
    <property type="term" value="F:transmembrane transporter activity"/>
    <property type="evidence" value="ECO:0007669"/>
    <property type="project" value="InterPro"/>
</dbReference>
<evidence type="ECO:0000313" key="7">
    <source>
        <dbReference type="EMBL" id="QGZ54038.1"/>
    </source>
</evidence>
<dbReference type="PANTHER" id="PTHR30561">
    <property type="entry name" value="SMR FAMILY PROTON-DEPENDENT DRUG EFFLUX TRANSPORTER SUGE"/>
    <property type="match status" value="1"/>
</dbReference>
<protein>
    <submittedName>
        <fullName evidence="7">Ligand-binding protein SH3</fullName>
    </submittedName>
</protein>
<sequence length="120" mass="13195">MYIIFLLLSGTFSAIASILLRMAGRSTENFTHLTNALFDRPMLFRLGALCAYGLGFICYAVSLKKIELGIAYPLMVGITIIEIFVFGIFSNEAVTLRSMTGAGCLVLAMILLYSPRFEHG</sequence>
<feature type="transmembrane region" description="Helical" evidence="6">
    <location>
        <begin position="95"/>
        <end position="114"/>
    </location>
</feature>
<organism evidence="7 8">
    <name type="scientific">Paraburkholderia acidiphila</name>
    <dbReference type="NCBI Taxonomy" id="2571747"/>
    <lineage>
        <taxon>Bacteria</taxon>
        <taxon>Pseudomonadati</taxon>
        <taxon>Pseudomonadota</taxon>
        <taxon>Betaproteobacteria</taxon>
        <taxon>Burkholderiales</taxon>
        <taxon>Burkholderiaceae</taxon>
        <taxon>Paraburkholderia</taxon>
    </lineage>
</organism>
<dbReference type="EMBL" id="CP046909">
    <property type="protein sequence ID" value="QGZ54038.1"/>
    <property type="molecule type" value="Genomic_DNA"/>
</dbReference>
<proteinExistence type="predicted"/>
<dbReference type="GO" id="GO:0005886">
    <property type="term" value="C:plasma membrane"/>
    <property type="evidence" value="ECO:0007669"/>
    <property type="project" value="UniProtKB-SubCell"/>
</dbReference>
<name>A0A7Z2J7W5_9BURK</name>
<dbReference type="InterPro" id="IPR000390">
    <property type="entry name" value="Small_drug/metabolite_transptr"/>
</dbReference>
<dbReference type="InterPro" id="IPR037185">
    <property type="entry name" value="EmrE-like"/>
</dbReference>
<accession>A0A7Z2J7W5</accession>
<keyword evidence="2" id="KW-1003">Cell membrane</keyword>
<evidence type="ECO:0000256" key="5">
    <source>
        <dbReference type="ARBA" id="ARBA00023136"/>
    </source>
</evidence>
<feature type="transmembrane region" description="Helical" evidence="6">
    <location>
        <begin position="70"/>
        <end position="89"/>
    </location>
</feature>